<dbReference type="SUPFAM" id="SSF55874">
    <property type="entry name" value="ATPase domain of HSP90 chaperone/DNA topoisomerase II/histidine kinase"/>
    <property type="match status" value="1"/>
</dbReference>
<dbReference type="PROSITE" id="PS50112">
    <property type="entry name" value="PAS"/>
    <property type="match status" value="1"/>
</dbReference>
<keyword evidence="6" id="KW-0808">Transferase</keyword>
<accession>A0ABS9KWT8</accession>
<evidence type="ECO:0000259" key="4">
    <source>
        <dbReference type="PROSITE" id="PS50109"/>
    </source>
</evidence>
<dbReference type="InterPro" id="IPR005467">
    <property type="entry name" value="His_kinase_dom"/>
</dbReference>
<comment type="caution">
    <text evidence="6">The sequence shown here is derived from an EMBL/GenBank/DDBJ whole genome shotgun (WGS) entry which is preliminary data.</text>
</comment>
<evidence type="ECO:0000259" key="5">
    <source>
        <dbReference type="PROSITE" id="PS50112"/>
    </source>
</evidence>
<evidence type="ECO:0000256" key="3">
    <source>
        <dbReference type="ARBA" id="ARBA00022553"/>
    </source>
</evidence>
<dbReference type="SUPFAM" id="SSF55785">
    <property type="entry name" value="PYP-like sensor domain (PAS domain)"/>
    <property type="match status" value="1"/>
</dbReference>
<keyword evidence="3" id="KW-0597">Phosphoprotein</keyword>
<evidence type="ECO:0000313" key="6">
    <source>
        <dbReference type="EMBL" id="MCG2616790.1"/>
    </source>
</evidence>
<protein>
    <recommendedName>
        <fullName evidence="2">histidine kinase</fullName>
        <ecNumber evidence="2">2.7.13.3</ecNumber>
    </recommendedName>
</protein>
<keyword evidence="7" id="KW-1185">Reference proteome</keyword>
<dbReference type="InterPro" id="IPR036097">
    <property type="entry name" value="HisK_dim/P_sf"/>
</dbReference>
<dbReference type="InterPro" id="IPR003661">
    <property type="entry name" value="HisK_dim/P_dom"/>
</dbReference>
<proteinExistence type="predicted"/>
<feature type="domain" description="PAS" evidence="5">
    <location>
        <begin position="3"/>
        <end position="76"/>
    </location>
</feature>
<dbReference type="GO" id="GO:0016301">
    <property type="term" value="F:kinase activity"/>
    <property type="evidence" value="ECO:0007669"/>
    <property type="project" value="UniProtKB-KW"/>
</dbReference>
<dbReference type="Gene3D" id="3.30.565.10">
    <property type="entry name" value="Histidine kinase-like ATPase, C-terminal domain"/>
    <property type="match status" value="1"/>
</dbReference>
<dbReference type="Gene3D" id="1.10.287.130">
    <property type="match status" value="1"/>
</dbReference>
<comment type="catalytic activity">
    <reaction evidence="1">
        <text>ATP + protein L-histidine = ADP + protein N-phospho-L-histidine.</text>
        <dbReference type="EC" id="2.7.13.3"/>
    </reaction>
</comment>
<dbReference type="PANTHER" id="PTHR43547">
    <property type="entry name" value="TWO-COMPONENT HISTIDINE KINASE"/>
    <property type="match status" value="1"/>
</dbReference>
<dbReference type="InterPro" id="IPR036890">
    <property type="entry name" value="HATPase_C_sf"/>
</dbReference>
<dbReference type="Pfam" id="PF02518">
    <property type="entry name" value="HATPase_c"/>
    <property type="match status" value="1"/>
</dbReference>
<evidence type="ECO:0000256" key="2">
    <source>
        <dbReference type="ARBA" id="ARBA00012438"/>
    </source>
</evidence>
<dbReference type="PRINTS" id="PR00344">
    <property type="entry name" value="BCTRLSENSOR"/>
</dbReference>
<organism evidence="6 7">
    <name type="scientific">Terrimonas ginsenosidimutans</name>
    <dbReference type="NCBI Taxonomy" id="2908004"/>
    <lineage>
        <taxon>Bacteria</taxon>
        <taxon>Pseudomonadati</taxon>
        <taxon>Bacteroidota</taxon>
        <taxon>Chitinophagia</taxon>
        <taxon>Chitinophagales</taxon>
        <taxon>Chitinophagaceae</taxon>
        <taxon>Terrimonas</taxon>
    </lineage>
</organism>
<name>A0ABS9KWT8_9BACT</name>
<dbReference type="InterPro" id="IPR003594">
    <property type="entry name" value="HATPase_dom"/>
</dbReference>
<feature type="domain" description="Histidine kinase" evidence="4">
    <location>
        <begin position="137"/>
        <end position="353"/>
    </location>
</feature>
<dbReference type="Proteomes" id="UP001165367">
    <property type="component" value="Unassembled WGS sequence"/>
</dbReference>
<evidence type="ECO:0000256" key="1">
    <source>
        <dbReference type="ARBA" id="ARBA00000085"/>
    </source>
</evidence>
<dbReference type="InterPro" id="IPR035965">
    <property type="entry name" value="PAS-like_dom_sf"/>
</dbReference>
<dbReference type="EC" id="2.7.13.3" evidence="2"/>
<dbReference type="EMBL" id="JAKLTR010000015">
    <property type="protein sequence ID" value="MCG2616790.1"/>
    <property type="molecule type" value="Genomic_DNA"/>
</dbReference>
<dbReference type="CDD" id="cd00082">
    <property type="entry name" value="HisKA"/>
    <property type="match status" value="1"/>
</dbReference>
<dbReference type="RefSeq" id="WP_237875327.1">
    <property type="nucleotide sequence ID" value="NZ_JAKLTR010000015.1"/>
</dbReference>
<dbReference type="SUPFAM" id="SSF47384">
    <property type="entry name" value="Homodimeric domain of signal transducing histidine kinase"/>
    <property type="match status" value="1"/>
</dbReference>
<dbReference type="PANTHER" id="PTHR43547:SF2">
    <property type="entry name" value="HYBRID SIGNAL TRANSDUCTION HISTIDINE KINASE C"/>
    <property type="match status" value="1"/>
</dbReference>
<dbReference type="InterPro" id="IPR004358">
    <property type="entry name" value="Sig_transdc_His_kin-like_C"/>
</dbReference>
<dbReference type="SMART" id="SM00387">
    <property type="entry name" value="HATPase_c"/>
    <property type="match status" value="1"/>
</dbReference>
<sequence>MIRQHTIPQIGELSREGVFIFDGKKESFAYVNGPFAEIFGVTVPGLMENPRLIIPFFYAEDSKYLLHCYQELLKQSHLEVEFRLKFPDLSIKHLCLNSYLSTETGMISGFLKDITRNKEHEDFIVNYGAKKDTMLDMMSHNLAGPLHLSKNIIHWMQNTYTGENGEEIRKQLQYIQDNTQQCIDIINDFLKEEHLESEKIYVKKTRFDVLERIVVTLDKLIATNKDKRFRLITDLQTLNINTDSVKFFQIIHNLVSNSIKFTPENGEIDIIVNETADTFQVHVKDNGIGVPLALQPHLFDKRTRARREGLKSEFSTGLGLSIVKALVELLDGKVWFVSDEVSGSVFSIELPKD</sequence>
<gene>
    <name evidence="6" type="ORF">LZZ85_21000</name>
</gene>
<reference evidence="6" key="1">
    <citation type="submission" date="2022-01" db="EMBL/GenBank/DDBJ databases">
        <authorList>
            <person name="Jo J.-H."/>
            <person name="Im W.-T."/>
        </authorList>
    </citation>
    <scope>NUCLEOTIDE SEQUENCE</scope>
    <source>
        <strain evidence="6">NA20</strain>
    </source>
</reference>
<dbReference type="InterPro" id="IPR000014">
    <property type="entry name" value="PAS"/>
</dbReference>
<dbReference type="Gene3D" id="3.30.450.20">
    <property type="entry name" value="PAS domain"/>
    <property type="match status" value="1"/>
</dbReference>
<evidence type="ECO:0000313" key="7">
    <source>
        <dbReference type="Proteomes" id="UP001165367"/>
    </source>
</evidence>
<keyword evidence="6" id="KW-0418">Kinase</keyword>
<dbReference type="PROSITE" id="PS50109">
    <property type="entry name" value="HIS_KIN"/>
    <property type="match status" value="1"/>
</dbReference>